<reference evidence="5 6" key="1">
    <citation type="journal article" date="2021" name="Sci. Rep.">
        <title>Phenotypic and genomic hallmarks of a novel, potentially pathogenic rapidly growing Mycobacterium species related to the Mycobacterium fortuitum complex.</title>
        <authorList>
            <person name="Gharbi R."/>
            <person name="Khanna V."/>
            <person name="Frigui W."/>
            <person name="Mhenni B."/>
            <person name="Brosch R."/>
            <person name="Mardassi H."/>
        </authorList>
    </citation>
    <scope>NUCLEOTIDE SEQUENCE [LARGE SCALE GENOMIC DNA]</scope>
    <source>
        <strain evidence="5 6">TNTM28</strain>
    </source>
</reference>
<evidence type="ECO:0000256" key="1">
    <source>
        <dbReference type="SAM" id="MobiDB-lite"/>
    </source>
</evidence>
<dbReference type="PANTHER" id="PTHR33371">
    <property type="entry name" value="INTERMEMBRANE PHOSPHOLIPID TRANSPORT SYSTEM BINDING PROTEIN MLAD-RELATED"/>
    <property type="match status" value="1"/>
</dbReference>
<feature type="domain" description="Mce/MlaD" evidence="3">
    <location>
        <begin position="47"/>
        <end position="124"/>
    </location>
</feature>
<keyword evidence="6" id="KW-1185">Reference proteome</keyword>
<protein>
    <submittedName>
        <fullName evidence="5">MCE family protein</fullName>
    </submittedName>
</protein>
<feature type="transmembrane region" description="Helical" evidence="2">
    <location>
        <begin position="16"/>
        <end position="37"/>
    </location>
</feature>
<dbReference type="InterPro" id="IPR003399">
    <property type="entry name" value="Mce/MlaD"/>
</dbReference>
<feature type="region of interest" description="Disordered" evidence="1">
    <location>
        <begin position="401"/>
        <end position="439"/>
    </location>
</feature>
<evidence type="ECO:0000259" key="3">
    <source>
        <dbReference type="Pfam" id="PF02470"/>
    </source>
</evidence>
<dbReference type="InterPro" id="IPR052336">
    <property type="entry name" value="MlaD_Phospholipid_Transporter"/>
</dbReference>
<gene>
    <name evidence="5" type="ORF">FR943_08115</name>
</gene>
<feature type="domain" description="Mammalian cell entry C-terminal" evidence="4">
    <location>
        <begin position="130"/>
        <end position="356"/>
    </location>
</feature>
<keyword evidence="2" id="KW-0812">Transmembrane</keyword>
<dbReference type="Pfam" id="PF02470">
    <property type="entry name" value="MlaD"/>
    <property type="match status" value="1"/>
</dbReference>
<evidence type="ECO:0000256" key="2">
    <source>
        <dbReference type="SAM" id="Phobius"/>
    </source>
</evidence>
<sequence length="439" mass="46028">MPNQFELDGRGPTERALVLTCLVFLVVCAIVGTLMFAKSTGALDRRVQIIARLPSVGDGLPPKSDVKYRGVLVGAVRSVEPALGGGDNIVDIDLRPDHVAGIANTVTARIVPGNAFAVSTVQLVDNGGGRPIRSGDVIEQDTALPTQLFQTTLAKLRELVEAVGRPSTDHTLGVMRAIADATAGKGPELTSAAQGLNRIVTEMNALRTDGSGPPTLQTWNSALSALSSTAPELLDSLQNAVKPMRTVAEQRAALENLLTGANHTVGTVRTAMDNHTDELVGITTNLTPVVGVLADRSGKFPAVAVGLNNVVNGFFDEMWTRTNQKVTFTFKLVVSLAPLRLYNRADCPVYGELRGPSCDTAPEGIPIVDTHGLPDPRTYVPPEGITLPDPATPADAVLQNTLEIPPDPVEFVPAPEPGPNPGPAPTPAPLPAEQPSGAP</sequence>
<accession>A0ABS6KJU0</accession>
<proteinExistence type="predicted"/>
<keyword evidence="2" id="KW-0472">Membrane</keyword>
<dbReference type="RefSeq" id="WP_217155814.1">
    <property type="nucleotide sequence ID" value="NZ_VOMB01000010.1"/>
</dbReference>
<dbReference type="Pfam" id="PF11887">
    <property type="entry name" value="Mce4_CUP1"/>
    <property type="match status" value="1"/>
</dbReference>
<name>A0ABS6KJU0_9MYCO</name>
<feature type="compositionally biased region" description="Pro residues" evidence="1">
    <location>
        <begin position="414"/>
        <end position="439"/>
    </location>
</feature>
<comment type="caution">
    <text evidence="5">The sequence shown here is derived from an EMBL/GenBank/DDBJ whole genome shotgun (WGS) entry which is preliminary data.</text>
</comment>
<dbReference type="PANTHER" id="PTHR33371:SF4">
    <property type="entry name" value="INTERMEMBRANE PHOSPHOLIPID TRANSPORT SYSTEM BINDING PROTEIN MLAD"/>
    <property type="match status" value="1"/>
</dbReference>
<evidence type="ECO:0000313" key="5">
    <source>
        <dbReference type="EMBL" id="MBU9763805.1"/>
    </source>
</evidence>
<keyword evidence="2" id="KW-1133">Transmembrane helix</keyword>
<dbReference type="InterPro" id="IPR024516">
    <property type="entry name" value="Mce_C"/>
</dbReference>
<evidence type="ECO:0000259" key="4">
    <source>
        <dbReference type="Pfam" id="PF11887"/>
    </source>
</evidence>
<dbReference type="Proteomes" id="UP000812982">
    <property type="component" value="Unassembled WGS sequence"/>
</dbReference>
<organism evidence="5 6">
    <name type="scientific">[Mycobacterium] fortunisiensis</name>
    <dbReference type="NCBI Taxonomy" id="2600579"/>
    <lineage>
        <taxon>Bacteria</taxon>
        <taxon>Bacillati</taxon>
        <taxon>Actinomycetota</taxon>
        <taxon>Actinomycetes</taxon>
        <taxon>Mycobacteriales</taxon>
        <taxon>Mycobacteriaceae</taxon>
        <taxon>Mycolicibacterium</taxon>
    </lineage>
</organism>
<evidence type="ECO:0000313" key="6">
    <source>
        <dbReference type="Proteomes" id="UP000812982"/>
    </source>
</evidence>
<dbReference type="EMBL" id="VOMB01000010">
    <property type="protein sequence ID" value="MBU9763805.1"/>
    <property type="molecule type" value="Genomic_DNA"/>
</dbReference>